<gene>
    <name evidence="7" type="primary">LOC101863172</name>
</gene>
<evidence type="ECO:0000256" key="4">
    <source>
        <dbReference type="RuleBase" id="RU004262"/>
    </source>
</evidence>
<comment type="subcellular location">
    <subcellularLocation>
        <location evidence="1">Secreted</location>
    </subcellularLocation>
</comment>
<dbReference type="PANTHER" id="PTHR11610:SF173">
    <property type="entry name" value="LIPASE DOMAIN-CONTAINING PROTEIN-RELATED"/>
    <property type="match status" value="1"/>
</dbReference>
<dbReference type="PANTHER" id="PTHR11610">
    <property type="entry name" value="LIPASE"/>
    <property type="match status" value="1"/>
</dbReference>
<comment type="similarity">
    <text evidence="2 4">Belongs to the AB hydrolase superfamily. Lipase family.</text>
</comment>
<organism evidence="6 7">
    <name type="scientific">Aplysia californica</name>
    <name type="common">California sea hare</name>
    <dbReference type="NCBI Taxonomy" id="6500"/>
    <lineage>
        <taxon>Eukaryota</taxon>
        <taxon>Metazoa</taxon>
        <taxon>Spiralia</taxon>
        <taxon>Lophotrochozoa</taxon>
        <taxon>Mollusca</taxon>
        <taxon>Gastropoda</taxon>
        <taxon>Heterobranchia</taxon>
        <taxon>Euthyneura</taxon>
        <taxon>Tectipleura</taxon>
        <taxon>Aplysiida</taxon>
        <taxon>Aplysioidea</taxon>
        <taxon>Aplysiidae</taxon>
        <taxon>Aplysia</taxon>
    </lineage>
</organism>
<dbReference type="InterPro" id="IPR029058">
    <property type="entry name" value="AB_hydrolase_fold"/>
</dbReference>
<dbReference type="GeneID" id="101863172"/>
<dbReference type="PRINTS" id="PR00821">
    <property type="entry name" value="TAGLIPASE"/>
</dbReference>
<keyword evidence="3" id="KW-0964">Secreted</keyword>
<feature type="domain" description="Lipase" evidence="5">
    <location>
        <begin position="97"/>
        <end position="339"/>
    </location>
</feature>
<evidence type="ECO:0000256" key="3">
    <source>
        <dbReference type="ARBA" id="ARBA00022525"/>
    </source>
</evidence>
<evidence type="ECO:0000259" key="5">
    <source>
        <dbReference type="Pfam" id="PF00151"/>
    </source>
</evidence>
<accession>A0ABM0ZWB7</accession>
<dbReference type="InterPro" id="IPR000734">
    <property type="entry name" value="TAG_lipase"/>
</dbReference>
<evidence type="ECO:0000256" key="1">
    <source>
        <dbReference type="ARBA" id="ARBA00004613"/>
    </source>
</evidence>
<keyword evidence="6" id="KW-1185">Reference proteome</keyword>
<dbReference type="Gene3D" id="3.40.50.1820">
    <property type="entry name" value="alpha/beta hydrolase"/>
    <property type="match status" value="1"/>
</dbReference>
<evidence type="ECO:0000256" key="2">
    <source>
        <dbReference type="ARBA" id="ARBA00010701"/>
    </source>
</evidence>
<sequence>MLFQAKLRPAVRTKRHGVLEKGVDFHRDYTTVHIARNLTEVLDSWQTSVATPNYVDCSEFGTSSTPWRRCCESEELPKGCECFDITFNDFKNTGLQRPQCPEDLGLTFWLYQELESTGTQIKVGDLSTFDPSLQTRVLGHGFLESKESWGLKLKDALLNQERMNVIAVDYEDAVDNYEYLQAAANSRSVGAMIGRLLQDLHESAGSTPDKFHLIGHSLGSHVMGYAGVEFRRLTGANVGRITGLDPAGLAFWQFKDTVYLDKADGDFVDIIHTNAAPVIQGGFGFPKSAGSADFYVNGGEDQPECPPSPLNLLYVVDLAEFFCSHRRSVTLFINSVNDCQFQIDDTLCAVGCLMGFDAGPVCEGDLQVTTTGQEPYCVNTLM</sequence>
<name>A0ABM0ZWB7_APLCA</name>
<protein>
    <submittedName>
        <fullName evidence="7">Pancreatic lipase-related protein 2-like</fullName>
    </submittedName>
</protein>
<proteinExistence type="inferred from homology"/>
<reference evidence="7" key="1">
    <citation type="submission" date="2025-08" db="UniProtKB">
        <authorList>
            <consortium name="RefSeq"/>
        </authorList>
    </citation>
    <scope>IDENTIFICATION</scope>
</reference>
<dbReference type="InterPro" id="IPR013818">
    <property type="entry name" value="Lipase"/>
</dbReference>
<dbReference type="Proteomes" id="UP000694888">
    <property type="component" value="Unplaced"/>
</dbReference>
<dbReference type="Pfam" id="PF00151">
    <property type="entry name" value="Lipase"/>
    <property type="match status" value="1"/>
</dbReference>
<evidence type="ECO:0000313" key="6">
    <source>
        <dbReference type="Proteomes" id="UP000694888"/>
    </source>
</evidence>
<dbReference type="SUPFAM" id="SSF53474">
    <property type="entry name" value="alpha/beta-Hydrolases"/>
    <property type="match status" value="1"/>
</dbReference>
<dbReference type="RefSeq" id="XP_012935872.2">
    <property type="nucleotide sequence ID" value="XM_013080418.2"/>
</dbReference>
<evidence type="ECO:0000313" key="7">
    <source>
        <dbReference type="RefSeq" id="XP_012935872.2"/>
    </source>
</evidence>